<dbReference type="Gene3D" id="1.20.5.500">
    <property type="entry name" value="Single helix bin"/>
    <property type="match status" value="1"/>
</dbReference>
<dbReference type="EMBL" id="OU899035">
    <property type="protein sequence ID" value="CAH1720762.1"/>
    <property type="molecule type" value="Genomic_DNA"/>
</dbReference>
<evidence type="ECO:0000256" key="3">
    <source>
        <dbReference type="ARBA" id="ARBA00023128"/>
    </source>
</evidence>
<reference evidence="4" key="1">
    <citation type="submission" date="2022-02" db="EMBL/GenBank/DDBJ databases">
        <authorList>
            <person name="King R."/>
        </authorList>
    </citation>
    <scope>NUCLEOTIDE SEQUENCE</scope>
</reference>
<protein>
    <submittedName>
        <fullName evidence="4">Uncharacterized protein</fullName>
    </submittedName>
</protein>
<evidence type="ECO:0000256" key="2">
    <source>
        <dbReference type="ARBA" id="ARBA00010901"/>
    </source>
</evidence>
<dbReference type="GO" id="GO:0042030">
    <property type="term" value="F:ATPase inhibitor activity"/>
    <property type="evidence" value="ECO:0007669"/>
    <property type="project" value="InterPro"/>
</dbReference>
<organism evidence="4 5">
    <name type="scientific">Aphis gossypii</name>
    <name type="common">Cotton aphid</name>
    <dbReference type="NCBI Taxonomy" id="80765"/>
    <lineage>
        <taxon>Eukaryota</taxon>
        <taxon>Metazoa</taxon>
        <taxon>Ecdysozoa</taxon>
        <taxon>Arthropoda</taxon>
        <taxon>Hexapoda</taxon>
        <taxon>Insecta</taxon>
        <taxon>Pterygota</taxon>
        <taxon>Neoptera</taxon>
        <taxon>Paraneoptera</taxon>
        <taxon>Hemiptera</taxon>
        <taxon>Sternorrhyncha</taxon>
        <taxon>Aphidomorpha</taxon>
        <taxon>Aphidoidea</taxon>
        <taxon>Aphididae</taxon>
        <taxon>Aphidini</taxon>
        <taxon>Aphis</taxon>
        <taxon>Aphis</taxon>
    </lineage>
</organism>
<sequence length="100" mass="11736">MNAFIRKTNNKCLYLYRNNTSTMRFNRYKSVETRIGGFGGGGSIGDSGENKHEASSEEQYFYKENKFQVEKLKQIIAFRNKQIDEHIEDIVKSIKKFDKK</sequence>
<dbReference type="SUPFAM" id="SSF64602">
    <property type="entry name" value="F1 ATPase inhibitor, IF1, C-terminal domain"/>
    <property type="match status" value="1"/>
</dbReference>
<dbReference type="Proteomes" id="UP001154329">
    <property type="component" value="Chromosome 2"/>
</dbReference>
<keyword evidence="5" id="KW-1185">Reference proteome</keyword>
<dbReference type="OrthoDB" id="6619036at2759"/>
<comment type="subcellular location">
    <subcellularLocation>
        <location evidence="1">Mitochondrion</location>
    </subcellularLocation>
</comment>
<dbReference type="GO" id="GO:0005739">
    <property type="term" value="C:mitochondrion"/>
    <property type="evidence" value="ECO:0007669"/>
    <property type="project" value="UniProtKB-SubCell"/>
</dbReference>
<keyword evidence="3" id="KW-0496">Mitochondrion</keyword>
<name>A0A9P0IWN4_APHGO</name>
<evidence type="ECO:0000313" key="4">
    <source>
        <dbReference type="EMBL" id="CAH1720762.1"/>
    </source>
</evidence>
<gene>
    <name evidence="4" type="ORF">APHIGO_LOCUS4115</name>
</gene>
<dbReference type="Pfam" id="PF04568">
    <property type="entry name" value="IATP"/>
    <property type="match status" value="1"/>
</dbReference>
<evidence type="ECO:0000313" key="5">
    <source>
        <dbReference type="Proteomes" id="UP001154329"/>
    </source>
</evidence>
<dbReference type="AlphaFoldDB" id="A0A9P0IWN4"/>
<proteinExistence type="inferred from homology"/>
<dbReference type="InterPro" id="IPR007648">
    <property type="entry name" value="ATPase_inhibitor_mt"/>
</dbReference>
<comment type="similarity">
    <text evidence="2">Belongs to the ATPase inhibitor family.</text>
</comment>
<accession>A0A9P0IWN4</accession>
<reference evidence="4" key="2">
    <citation type="submission" date="2022-10" db="EMBL/GenBank/DDBJ databases">
        <authorList>
            <consortium name="ENA_rothamsted_submissions"/>
            <consortium name="culmorum"/>
            <person name="King R."/>
        </authorList>
    </citation>
    <scope>NUCLEOTIDE SEQUENCE</scope>
</reference>
<evidence type="ECO:0000256" key="1">
    <source>
        <dbReference type="ARBA" id="ARBA00004173"/>
    </source>
</evidence>